<organism evidence="1 2">
    <name type="scientific">Paramecium bursaria Chlorella virus MT325</name>
    <name type="common">PBCV-MT325</name>
    <dbReference type="NCBI Taxonomy" id="346932"/>
    <lineage>
        <taxon>Viruses</taxon>
        <taxon>Varidnaviria</taxon>
        <taxon>Bamfordvirae</taxon>
        <taxon>Nucleocytoviricota</taxon>
        <taxon>Megaviricetes</taxon>
        <taxon>Algavirales</taxon>
        <taxon>Phycodnaviridae</taxon>
        <taxon>Chlorovirus</taxon>
        <taxon>Chlorovirus conductrix</taxon>
        <taxon>Paramecium bursaria Chlorella virus A1</taxon>
    </lineage>
</organism>
<protein>
    <submittedName>
        <fullName evidence="1">Uncharacterized protein m211R</fullName>
    </submittedName>
</protein>
<dbReference type="EMBL" id="DQ491001">
    <property type="protein sequence ID" value="ABT13765.1"/>
    <property type="molecule type" value="Genomic_DNA"/>
</dbReference>
<gene>
    <name evidence="1" type="primary">m211R</name>
    <name evidence="1" type="ORF">MT325_m211R</name>
</gene>
<reference evidence="1 2" key="1">
    <citation type="journal article" date="2007" name="Virology">
        <title>Sequence and annotation of the 314-kb MT325 and the 321-kb FR483 viruses that infect Chlorella Pbi.</title>
        <authorList>
            <person name="Fitzgerald L.A."/>
            <person name="Graves M.V."/>
            <person name="Li X."/>
            <person name="Feldblyum T."/>
            <person name="Hartigan J."/>
            <person name="Van Etten J.L."/>
        </authorList>
    </citation>
    <scope>NUCLEOTIDE SEQUENCE [LARGE SCALE GENOMIC DNA]</scope>
    <source>
        <strain evidence="1 2">MT325</strain>
    </source>
</reference>
<proteinExistence type="predicted"/>
<dbReference type="Proteomes" id="UP000246715">
    <property type="component" value="Segment"/>
</dbReference>
<organismHost>
    <name type="scientific">Paramecium bursaria</name>
    <dbReference type="NCBI Taxonomy" id="74790"/>
</organismHost>
<evidence type="ECO:0000313" key="1">
    <source>
        <dbReference type="EMBL" id="ABT13765.1"/>
    </source>
</evidence>
<evidence type="ECO:0000313" key="2">
    <source>
        <dbReference type="Proteomes" id="UP000246715"/>
    </source>
</evidence>
<sequence length="85" mass="9934">MEFHLLVDVGPLVVNHHTGYLNFLCDALAVFVNLVWDATNLCREPNDSVHLSMCLLFYLCFHVYDFCRYKSISTFWSLQLCCCYT</sequence>
<name>A7ITU1_PBCVM</name>
<accession>A7ITU1</accession>